<comment type="catalytic activity">
    <reaction evidence="7">
        <text>4 porphobilinogen + H2O = hydroxymethylbilane + 4 NH4(+)</text>
        <dbReference type="Rhea" id="RHEA:13185"/>
        <dbReference type="ChEBI" id="CHEBI:15377"/>
        <dbReference type="ChEBI" id="CHEBI:28938"/>
        <dbReference type="ChEBI" id="CHEBI:57845"/>
        <dbReference type="ChEBI" id="CHEBI:58126"/>
        <dbReference type="EC" id="2.5.1.61"/>
    </reaction>
</comment>
<comment type="function">
    <text evidence="2">Tetrapolymerization of the monopyrrole PBG into the hydroxymethylbilane pre-uroporphyrinogen in several discrete steps.</text>
</comment>
<evidence type="ECO:0000256" key="7">
    <source>
        <dbReference type="ARBA" id="ARBA00048169"/>
    </source>
</evidence>
<organism evidence="11 12">
    <name type="scientific">Actinomyces viscosus</name>
    <dbReference type="NCBI Taxonomy" id="1656"/>
    <lineage>
        <taxon>Bacteria</taxon>
        <taxon>Bacillati</taxon>
        <taxon>Actinomycetota</taxon>
        <taxon>Actinomycetes</taxon>
        <taxon>Actinomycetales</taxon>
        <taxon>Actinomycetaceae</taxon>
        <taxon>Actinomyces</taxon>
    </lineage>
</organism>
<feature type="compositionally biased region" description="Basic and acidic residues" evidence="8">
    <location>
        <begin position="377"/>
        <end position="398"/>
    </location>
</feature>
<feature type="region of interest" description="Disordered" evidence="8">
    <location>
        <begin position="248"/>
        <end position="279"/>
    </location>
</feature>
<comment type="similarity">
    <text evidence="3">Belongs to the HMBS family.</text>
</comment>
<feature type="domain" description="Porphobilinogen deaminase C-terminal" evidence="10">
    <location>
        <begin position="299"/>
        <end position="327"/>
    </location>
</feature>
<name>A0A3S4XAB8_ACTVI</name>
<dbReference type="PANTHER" id="PTHR11557:SF0">
    <property type="entry name" value="PORPHOBILINOGEN DEAMINASE"/>
    <property type="match status" value="1"/>
</dbReference>
<keyword evidence="5 11" id="KW-0808">Transferase</keyword>
<dbReference type="Proteomes" id="UP000268658">
    <property type="component" value="Chromosome"/>
</dbReference>
<dbReference type="SUPFAM" id="SSF54782">
    <property type="entry name" value="Porphobilinogen deaminase (hydroxymethylbilane synthase), C-terminal domain"/>
    <property type="match status" value="1"/>
</dbReference>
<evidence type="ECO:0000256" key="2">
    <source>
        <dbReference type="ARBA" id="ARBA00002869"/>
    </source>
</evidence>
<feature type="domain" description="Porphobilinogen deaminase N-terminal" evidence="9">
    <location>
        <begin position="10"/>
        <end position="253"/>
    </location>
</feature>
<comment type="cofactor">
    <cofactor evidence="1">
        <name>dipyrromethane</name>
        <dbReference type="ChEBI" id="CHEBI:60342"/>
    </cofactor>
</comment>
<dbReference type="Gene3D" id="3.40.190.10">
    <property type="entry name" value="Periplasmic binding protein-like II"/>
    <property type="match status" value="2"/>
</dbReference>
<dbReference type="GO" id="GO:0004418">
    <property type="term" value="F:hydroxymethylbilane synthase activity"/>
    <property type="evidence" value="ECO:0007669"/>
    <property type="project" value="UniProtKB-EC"/>
</dbReference>
<evidence type="ECO:0000256" key="6">
    <source>
        <dbReference type="ARBA" id="ARBA00023244"/>
    </source>
</evidence>
<accession>A0A3S4XAB8</accession>
<dbReference type="EC" id="2.5.1.61" evidence="4"/>
<dbReference type="RefSeq" id="WP_331859951.1">
    <property type="nucleotide sequence ID" value="NZ_LR134477.1"/>
</dbReference>
<dbReference type="Pfam" id="PF01379">
    <property type="entry name" value="Porphobil_deam"/>
    <property type="match status" value="1"/>
</dbReference>
<dbReference type="GO" id="GO:0005737">
    <property type="term" value="C:cytoplasm"/>
    <property type="evidence" value="ECO:0007669"/>
    <property type="project" value="TreeGrafter"/>
</dbReference>
<feature type="region of interest" description="Disordered" evidence="8">
    <location>
        <begin position="358"/>
        <end position="405"/>
    </location>
</feature>
<sequence>MSTAEGRGRVRLGTRGSRLALTQSGQVAEALSSAAADSAPAGPGDGLGGSAAGSAADLNIELVTVRTDGDGDRTPLHRLGGVGVFAARLRHALLDGEVDLVVHSFKDLPTQPVEGLEVVCVPPREDPRDALCARDGLTLATLPQGARVGTGSPRRAAQLLAARPDLEVVDLRGNVPTRLARVRGLEVAGVGSDEPVAPARADASGDLDAVVLALSGLRRLGLEHCASEVLDLETMLPAPAQGALAVEARAGEPAAPEGDESSDDADNDTDNTDSSAANAASTAALTRALAVLDDEPTRLAVTAERALMARLGAGCAAPVGAWARLRGGDVVEPEDPERTGISWNDDFHSYDATMAGTGWSAGSASGGSQSDGAAAGRTDRGEGPRSEERSPDSADAPRRRVPTASHRSPLVLVLRAVVMSLDGAQEVGCELSTELPEADDGADTPGEATGTAAVRAAEALGVRAAEILLEDGAGEIVDLHANKARRD</sequence>
<dbReference type="EMBL" id="LR134477">
    <property type="protein sequence ID" value="VEI17118.1"/>
    <property type="molecule type" value="Genomic_DNA"/>
</dbReference>
<dbReference type="SUPFAM" id="SSF53850">
    <property type="entry name" value="Periplasmic binding protein-like II"/>
    <property type="match status" value="1"/>
</dbReference>
<keyword evidence="6" id="KW-0627">Porphyrin biosynthesis</keyword>
<dbReference type="PRINTS" id="PR00151">
    <property type="entry name" value="PORPHBDMNASE"/>
</dbReference>
<evidence type="ECO:0000256" key="8">
    <source>
        <dbReference type="SAM" id="MobiDB-lite"/>
    </source>
</evidence>
<feature type="compositionally biased region" description="Acidic residues" evidence="8">
    <location>
        <begin position="257"/>
        <end position="271"/>
    </location>
</feature>
<dbReference type="PANTHER" id="PTHR11557">
    <property type="entry name" value="PORPHOBILINOGEN DEAMINASE"/>
    <property type="match status" value="1"/>
</dbReference>
<dbReference type="InterPro" id="IPR022419">
    <property type="entry name" value="Porphobilin_deaminase_cofac_BS"/>
</dbReference>
<evidence type="ECO:0000259" key="10">
    <source>
        <dbReference type="Pfam" id="PF03900"/>
    </source>
</evidence>
<evidence type="ECO:0000259" key="9">
    <source>
        <dbReference type="Pfam" id="PF01379"/>
    </source>
</evidence>
<evidence type="ECO:0000313" key="11">
    <source>
        <dbReference type="EMBL" id="VEI17118.1"/>
    </source>
</evidence>
<reference evidence="11 12" key="1">
    <citation type="submission" date="2018-12" db="EMBL/GenBank/DDBJ databases">
        <authorList>
            <consortium name="Pathogen Informatics"/>
        </authorList>
    </citation>
    <scope>NUCLEOTIDE SEQUENCE [LARGE SCALE GENOMIC DNA]</scope>
    <source>
        <strain evidence="11 12">NCTC10951</strain>
    </source>
</reference>
<evidence type="ECO:0000256" key="3">
    <source>
        <dbReference type="ARBA" id="ARBA00005638"/>
    </source>
</evidence>
<dbReference type="InterPro" id="IPR036803">
    <property type="entry name" value="Porphobilinogen_deaminase_C_sf"/>
</dbReference>
<dbReference type="Pfam" id="PF03900">
    <property type="entry name" value="Porphobil_deamC"/>
    <property type="match status" value="1"/>
</dbReference>
<evidence type="ECO:0000256" key="5">
    <source>
        <dbReference type="ARBA" id="ARBA00022679"/>
    </source>
</evidence>
<dbReference type="GO" id="GO:0006783">
    <property type="term" value="P:heme biosynthetic process"/>
    <property type="evidence" value="ECO:0007669"/>
    <property type="project" value="TreeGrafter"/>
</dbReference>
<evidence type="ECO:0000256" key="4">
    <source>
        <dbReference type="ARBA" id="ARBA00012655"/>
    </source>
</evidence>
<dbReference type="Gene3D" id="3.30.160.40">
    <property type="entry name" value="Porphobilinogen deaminase, C-terminal domain"/>
    <property type="match status" value="1"/>
</dbReference>
<evidence type="ECO:0000313" key="12">
    <source>
        <dbReference type="Proteomes" id="UP000268658"/>
    </source>
</evidence>
<protein>
    <recommendedName>
        <fullName evidence="4">hydroxymethylbilane synthase</fullName>
        <ecNumber evidence="4">2.5.1.61</ecNumber>
    </recommendedName>
</protein>
<dbReference type="InterPro" id="IPR022418">
    <property type="entry name" value="Porphobilinogen_deaminase_C"/>
</dbReference>
<dbReference type="KEGG" id="avc:NCTC10951_02027"/>
<proteinExistence type="inferred from homology"/>
<feature type="compositionally biased region" description="Low complexity" evidence="8">
    <location>
        <begin position="358"/>
        <end position="376"/>
    </location>
</feature>
<gene>
    <name evidence="11" type="primary">hemC</name>
    <name evidence="11" type="ORF">NCTC10951_02027</name>
</gene>
<dbReference type="AlphaFoldDB" id="A0A3S4XAB8"/>
<evidence type="ECO:0000256" key="1">
    <source>
        <dbReference type="ARBA" id="ARBA00001916"/>
    </source>
</evidence>
<dbReference type="PROSITE" id="PS00533">
    <property type="entry name" value="PORPHOBILINOGEN_DEAM"/>
    <property type="match status" value="1"/>
</dbReference>
<dbReference type="InterPro" id="IPR022417">
    <property type="entry name" value="Porphobilin_deaminase_N"/>
</dbReference>
<dbReference type="InterPro" id="IPR000860">
    <property type="entry name" value="HemC"/>
</dbReference>